<evidence type="ECO:0000259" key="12">
    <source>
        <dbReference type="Pfam" id="PF02163"/>
    </source>
</evidence>
<evidence type="ECO:0000256" key="11">
    <source>
        <dbReference type="SAM" id="Phobius"/>
    </source>
</evidence>
<evidence type="ECO:0000256" key="5">
    <source>
        <dbReference type="ARBA" id="ARBA00022692"/>
    </source>
</evidence>
<accession>A0A9D1NGR2</accession>
<dbReference type="AlphaFoldDB" id="A0A9D1NGR2"/>
<dbReference type="GO" id="GO:0016020">
    <property type="term" value="C:membrane"/>
    <property type="evidence" value="ECO:0007669"/>
    <property type="project" value="UniProtKB-SubCell"/>
</dbReference>
<dbReference type="Pfam" id="PF02163">
    <property type="entry name" value="Peptidase_M50"/>
    <property type="match status" value="1"/>
</dbReference>
<dbReference type="EMBL" id="DVOF01000057">
    <property type="protein sequence ID" value="HIV02302.1"/>
    <property type="molecule type" value="Genomic_DNA"/>
</dbReference>
<organism evidence="13 14">
    <name type="scientific">Candidatus Aphodoplasma excrementigallinarum</name>
    <dbReference type="NCBI Taxonomy" id="2840673"/>
    <lineage>
        <taxon>Bacteria</taxon>
        <taxon>Bacillati</taxon>
        <taxon>Bacillota</taxon>
        <taxon>Clostridia</taxon>
        <taxon>Eubacteriales</taxon>
        <taxon>Candidatus Aphodoplasma</taxon>
    </lineage>
</organism>
<keyword evidence="7" id="KW-0862">Zinc</keyword>
<dbReference type="Proteomes" id="UP000886743">
    <property type="component" value="Unassembled WGS sequence"/>
</dbReference>
<evidence type="ECO:0000256" key="9">
    <source>
        <dbReference type="ARBA" id="ARBA00023049"/>
    </source>
</evidence>
<sequence length="386" mass="42775">MLQGIWTIVVAIIVFAIMIAIHEFGHFSAAKLFKIRVNQFAIGMGPVIWKKQGKETLYSLRAIPMGGFCQMEGEDEASDDERSFGKAAWWKRFIVVLAGAALNIVLGFVIFLILQAPTAQVNTTVIDSIDQTTNLAGSVFQPGDQITKIGSSTIHIYEDLRFALERVTDQPVEVTARRGGETVTQTITPVKQDIVYTYSEEQIDIRILHNGVEVDHQTQAAPDTEEYQDYIGKSGTQTSYILGFVPKAENMTFTTAISRAFYLTLYNIKIVYVSLYELIRGNVPASQVSGPVGIISVIGQASQMDWTVLFNLVALLTVNLGIMNLLPIPALDGCKLLIILVEAVTRRRLPPEKEGVITLVGFVLLILVLLWATYNDVVRLFTGWQT</sequence>
<evidence type="ECO:0000313" key="14">
    <source>
        <dbReference type="Proteomes" id="UP000886743"/>
    </source>
</evidence>
<dbReference type="InterPro" id="IPR036034">
    <property type="entry name" value="PDZ_sf"/>
</dbReference>
<reference evidence="13" key="2">
    <citation type="journal article" date="2021" name="PeerJ">
        <title>Extensive microbial diversity within the chicken gut microbiome revealed by metagenomics and culture.</title>
        <authorList>
            <person name="Gilroy R."/>
            <person name="Ravi A."/>
            <person name="Getino M."/>
            <person name="Pursley I."/>
            <person name="Horton D.L."/>
            <person name="Alikhan N.F."/>
            <person name="Baker D."/>
            <person name="Gharbi K."/>
            <person name="Hall N."/>
            <person name="Watson M."/>
            <person name="Adriaenssens E.M."/>
            <person name="Foster-Nyarko E."/>
            <person name="Jarju S."/>
            <person name="Secka A."/>
            <person name="Antonio M."/>
            <person name="Oren A."/>
            <person name="Chaudhuri R.R."/>
            <person name="La Ragione R."/>
            <person name="Hildebrand F."/>
            <person name="Pallen M.J."/>
        </authorList>
    </citation>
    <scope>NUCLEOTIDE SEQUENCE</scope>
    <source>
        <strain evidence="13">4920</strain>
    </source>
</reference>
<comment type="cofactor">
    <cofactor evidence="1">
        <name>Zn(2+)</name>
        <dbReference type="ChEBI" id="CHEBI:29105"/>
    </cofactor>
</comment>
<dbReference type="InterPro" id="IPR004387">
    <property type="entry name" value="Pept_M50_Zn"/>
</dbReference>
<evidence type="ECO:0000256" key="3">
    <source>
        <dbReference type="ARBA" id="ARBA00007931"/>
    </source>
</evidence>
<comment type="similarity">
    <text evidence="3">Belongs to the peptidase M50B family.</text>
</comment>
<evidence type="ECO:0000256" key="4">
    <source>
        <dbReference type="ARBA" id="ARBA00022670"/>
    </source>
</evidence>
<evidence type="ECO:0000256" key="1">
    <source>
        <dbReference type="ARBA" id="ARBA00001947"/>
    </source>
</evidence>
<proteinExistence type="inferred from homology"/>
<dbReference type="PANTHER" id="PTHR42837">
    <property type="entry name" value="REGULATOR OF SIGMA-E PROTEASE RSEP"/>
    <property type="match status" value="1"/>
</dbReference>
<reference evidence="13" key="1">
    <citation type="submission" date="2020-10" db="EMBL/GenBank/DDBJ databases">
        <authorList>
            <person name="Gilroy R."/>
        </authorList>
    </citation>
    <scope>NUCLEOTIDE SEQUENCE</scope>
    <source>
        <strain evidence="13">4920</strain>
    </source>
</reference>
<evidence type="ECO:0000256" key="2">
    <source>
        <dbReference type="ARBA" id="ARBA00004141"/>
    </source>
</evidence>
<comment type="subcellular location">
    <subcellularLocation>
        <location evidence="2">Membrane</location>
        <topology evidence="2">Multi-pass membrane protein</topology>
    </subcellularLocation>
</comment>
<evidence type="ECO:0000256" key="10">
    <source>
        <dbReference type="ARBA" id="ARBA00023136"/>
    </source>
</evidence>
<feature type="transmembrane region" description="Helical" evidence="11">
    <location>
        <begin position="93"/>
        <end position="114"/>
    </location>
</feature>
<dbReference type="PANTHER" id="PTHR42837:SF2">
    <property type="entry name" value="MEMBRANE METALLOPROTEASE ARASP2, CHLOROPLASTIC-RELATED"/>
    <property type="match status" value="1"/>
</dbReference>
<dbReference type="Gene3D" id="2.30.42.10">
    <property type="match status" value="1"/>
</dbReference>
<protein>
    <submittedName>
        <fullName evidence="13">Site-2 protease family protein</fullName>
    </submittedName>
</protein>
<feature type="domain" description="Peptidase M50" evidence="12">
    <location>
        <begin position="11"/>
        <end position="367"/>
    </location>
</feature>
<dbReference type="InterPro" id="IPR008915">
    <property type="entry name" value="Peptidase_M50"/>
</dbReference>
<evidence type="ECO:0000256" key="8">
    <source>
        <dbReference type="ARBA" id="ARBA00022989"/>
    </source>
</evidence>
<dbReference type="CDD" id="cd06163">
    <property type="entry name" value="S2P-M50_PDZ_RseP-like"/>
    <property type="match status" value="1"/>
</dbReference>
<dbReference type="SUPFAM" id="SSF50156">
    <property type="entry name" value="PDZ domain-like"/>
    <property type="match status" value="1"/>
</dbReference>
<dbReference type="GO" id="GO:0006508">
    <property type="term" value="P:proteolysis"/>
    <property type="evidence" value="ECO:0007669"/>
    <property type="project" value="UniProtKB-KW"/>
</dbReference>
<keyword evidence="6" id="KW-0378">Hydrolase</keyword>
<comment type="caution">
    <text evidence="13">The sequence shown here is derived from an EMBL/GenBank/DDBJ whole genome shotgun (WGS) entry which is preliminary data.</text>
</comment>
<keyword evidence="5 11" id="KW-0812">Transmembrane</keyword>
<feature type="transmembrane region" description="Helical" evidence="11">
    <location>
        <begin position="306"/>
        <end position="326"/>
    </location>
</feature>
<name>A0A9D1NGR2_9FIRM</name>
<keyword evidence="10 11" id="KW-0472">Membrane</keyword>
<evidence type="ECO:0000256" key="6">
    <source>
        <dbReference type="ARBA" id="ARBA00022801"/>
    </source>
</evidence>
<dbReference type="GO" id="GO:0004222">
    <property type="term" value="F:metalloendopeptidase activity"/>
    <property type="evidence" value="ECO:0007669"/>
    <property type="project" value="InterPro"/>
</dbReference>
<evidence type="ECO:0000313" key="13">
    <source>
        <dbReference type="EMBL" id="HIV02302.1"/>
    </source>
</evidence>
<gene>
    <name evidence="13" type="ORF">IAC74_01910</name>
</gene>
<keyword evidence="8 11" id="KW-1133">Transmembrane helix</keyword>
<feature type="transmembrane region" description="Helical" evidence="11">
    <location>
        <begin position="6"/>
        <end position="25"/>
    </location>
</feature>
<evidence type="ECO:0000256" key="7">
    <source>
        <dbReference type="ARBA" id="ARBA00022833"/>
    </source>
</evidence>
<keyword evidence="9" id="KW-0482">Metalloprotease</keyword>
<keyword evidence="4 13" id="KW-0645">Protease</keyword>
<feature type="transmembrane region" description="Helical" evidence="11">
    <location>
        <begin position="356"/>
        <end position="374"/>
    </location>
</feature>